<gene>
    <name evidence="1" type="ORF">Tci_035493</name>
</gene>
<dbReference type="EMBL" id="BKCJ010004859">
    <property type="protein sequence ID" value="GEU63515.1"/>
    <property type="molecule type" value="Genomic_DNA"/>
</dbReference>
<organism evidence="1">
    <name type="scientific">Tanacetum cinerariifolium</name>
    <name type="common">Dalmatian daisy</name>
    <name type="synonym">Chrysanthemum cinerariifolium</name>
    <dbReference type="NCBI Taxonomy" id="118510"/>
    <lineage>
        <taxon>Eukaryota</taxon>
        <taxon>Viridiplantae</taxon>
        <taxon>Streptophyta</taxon>
        <taxon>Embryophyta</taxon>
        <taxon>Tracheophyta</taxon>
        <taxon>Spermatophyta</taxon>
        <taxon>Magnoliopsida</taxon>
        <taxon>eudicotyledons</taxon>
        <taxon>Gunneridae</taxon>
        <taxon>Pentapetalae</taxon>
        <taxon>asterids</taxon>
        <taxon>campanulids</taxon>
        <taxon>Asterales</taxon>
        <taxon>Asteraceae</taxon>
        <taxon>Asteroideae</taxon>
        <taxon>Anthemideae</taxon>
        <taxon>Anthemidinae</taxon>
        <taxon>Tanacetum</taxon>
    </lineage>
</organism>
<dbReference type="AlphaFoldDB" id="A0A6L2LTQ9"/>
<protein>
    <submittedName>
        <fullName evidence="1">Uncharacterized protein</fullName>
    </submittedName>
</protein>
<sequence length="71" mass="8179">MDRTGGDTFNAINKNGRKKRAEEDFATTAFRAGPLCQTLTKLQLELIHHCYVIRRFILVATFIVEYRSCKT</sequence>
<evidence type="ECO:0000313" key="1">
    <source>
        <dbReference type="EMBL" id="GEU63515.1"/>
    </source>
</evidence>
<reference evidence="1" key="1">
    <citation type="journal article" date="2019" name="Sci. Rep.">
        <title>Draft genome of Tanacetum cinerariifolium, the natural source of mosquito coil.</title>
        <authorList>
            <person name="Yamashiro T."/>
            <person name="Shiraishi A."/>
            <person name="Satake H."/>
            <person name="Nakayama K."/>
        </authorList>
    </citation>
    <scope>NUCLEOTIDE SEQUENCE</scope>
</reference>
<comment type="caution">
    <text evidence="1">The sequence shown here is derived from an EMBL/GenBank/DDBJ whole genome shotgun (WGS) entry which is preliminary data.</text>
</comment>
<accession>A0A6L2LTQ9</accession>
<name>A0A6L2LTQ9_TANCI</name>
<proteinExistence type="predicted"/>